<dbReference type="SMART" id="SM00642">
    <property type="entry name" value="Aamy"/>
    <property type="match status" value="1"/>
</dbReference>
<organism evidence="4 5">
    <name type="scientific">Fimbriimonas ginsengisoli Gsoil 348</name>
    <dbReference type="NCBI Taxonomy" id="661478"/>
    <lineage>
        <taxon>Bacteria</taxon>
        <taxon>Bacillati</taxon>
        <taxon>Armatimonadota</taxon>
        <taxon>Fimbriimonadia</taxon>
        <taxon>Fimbriimonadales</taxon>
        <taxon>Fimbriimonadaceae</taxon>
        <taxon>Fimbriimonas</taxon>
    </lineage>
</organism>
<sequence>MLAATLPDAKTFAARERDWWNGPIVYQIFVDRFAPPANLEAKRHLYAAPRSLRPWSEDPKPGTLNQEVGLWSHELAFWGGDLKSLRSKLDYVRALGPDVVYLNPIVEALTNHKYDALDYERVAPEYGTRQDVIDLAHELHAHGMKLMLDGVFNHMGRNAPRFQSALKDPKSPYRNWFFIGSKYPIGYRAWETVANLPELRIENPEVRKYLWEGPESVVQKYLKEGVDGWRLDTAFELGTKYLHELTTAAHRAKSDSVVIGEVWNYPEGWSPAMDGIMNFHAGRIASAFATGKLEGPVAGHMLERMIADSGIEPVLRSWLVLDNHDTDRLLNLLPDEKSRHIAQALQFTLPGAPVMYYGTELGMTGAGDPGSRGPMRWDLNVNSNPELQWNRRLVEMRKKVRSLRIGDFRRLESEHLLAFLRLTDRVGETAIVLANPTDAPVHEIVGIRDGRIMNGTRLTDRLSSAQTLTFAGMVEVTLPPKSIRVFTPVTTARGGYTPYKRIE</sequence>
<dbReference type="GO" id="GO:0005975">
    <property type="term" value="P:carbohydrate metabolic process"/>
    <property type="evidence" value="ECO:0007669"/>
    <property type="project" value="InterPro"/>
</dbReference>
<dbReference type="Gene3D" id="3.20.20.80">
    <property type="entry name" value="Glycosidases"/>
    <property type="match status" value="1"/>
</dbReference>
<evidence type="ECO:0000256" key="1">
    <source>
        <dbReference type="ARBA" id="ARBA00022801"/>
    </source>
</evidence>
<dbReference type="HOGENOM" id="CLU_006462_6_3_0"/>
<dbReference type="InterPro" id="IPR006047">
    <property type="entry name" value="GH13_cat_dom"/>
</dbReference>
<evidence type="ECO:0000256" key="2">
    <source>
        <dbReference type="ARBA" id="ARBA00023295"/>
    </source>
</evidence>
<dbReference type="STRING" id="661478.OP10G_1082"/>
<protein>
    <submittedName>
        <fullName evidence="4">Alpha amylase</fullName>
    </submittedName>
</protein>
<dbReference type="Gene3D" id="2.60.40.1180">
    <property type="entry name" value="Golgi alpha-mannosidase II"/>
    <property type="match status" value="1"/>
</dbReference>
<dbReference type="EMBL" id="CP007139">
    <property type="protein sequence ID" value="AIE84450.1"/>
    <property type="molecule type" value="Genomic_DNA"/>
</dbReference>
<dbReference type="GO" id="GO:0016798">
    <property type="term" value="F:hydrolase activity, acting on glycosyl bonds"/>
    <property type="evidence" value="ECO:0007669"/>
    <property type="project" value="UniProtKB-KW"/>
</dbReference>
<evidence type="ECO:0000313" key="5">
    <source>
        <dbReference type="Proteomes" id="UP000027982"/>
    </source>
</evidence>
<dbReference type="Pfam" id="PF00128">
    <property type="entry name" value="Alpha-amylase"/>
    <property type="match status" value="1"/>
</dbReference>
<dbReference type="Proteomes" id="UP000027982">
    <property type="component" value="Chromosome"/>
</dbReference>
<accession>A0A068NNW9</accession>
<dbReference type="InterPro" id="IPR013780">
    <property type="entry name" value="Glyco_hydro_b"/>
</dbReference>
<name>A0A068NNW9_FIMGI</name>
<dbReference type="AlphaFoldDB" id="A0A068NNW9"/>
<dbReference type="KEGG" id="fgi:OP10G_1082"/>
<keyword evidence="2" id="KW-0326">Glycosidase</keyword>
<keyword evidence="1" id="KW-0378">Hydrolase</keyword>
<keyword evidence="5" id="KW-1185">Reference proteome</keyword>
<dbReference type="PANTHER" id="PTHR10357:SF210">
    <property type="entry name" value="MALTODEXTRIN GLUCOSIDASE"/>
    <property type="match status" value="1"/>
</dbReference>
<dbReference type="SUPFAM" id="SSF51011">
    <property type="entry name" value="Glycosyl hydrolase domain"/>
    <property type="match status" value="1"/>
</dbReference>
<evidence type="ECO:0000313" key="4">
    <source>
        <dbReference type="EMBL" id="AIE84450.1"/>
    </source>
</evidence>
<gene>
    <name evidence="4" type="ORF">OP10G_1082</name>
</gene>
<dbReference type="eggNOG" id="COG0366">
    <property type="taxonomic scope" value="Bacteria"/>
</dbReference>
<dbReference type="SUPFAM" id="SSF51445">
    <property type="entry name" value="(Trans)glycosidases"/>
    <property type="match status" value="1"/>
</dbReference>
<reference evidence="4 5" key="1">
    <citation type="journal article" date="2014" name="PLoS ONE">
        <title>The first complete genome sequence of the class fimbriimonadia in the phylum armatimonadetes.</title>
        <authorList>
            <person name="Hu Z.Y."/>
            <person name="Wang Y.Z."/>
            <person name="Im W.T."/>
            <person name="Wang S.Y."/>
            <person name="Zhao G.P."/>
            <person name="Zheng H.J."/>
            <person name="Quan Z.X."/>
        </authorList>
    </citation>
    <scope>NUCLEOTIDE SEQUENCE [LARGE SCALE GENOMIC DNA]</scope>
    <source>
        <strain evidence="4">Gsoil 348</strain>
    </source>
</reference>
<proteinExistence type="predicted"/>
<dbReference type="InterPro" id="IPR017853">
    <property type="entry name" value="GH"/>
</dbReference>
<dbReference type="PANTHER" id="PTHR10357">
    <property type="entry name" value="ALPHA-AMYLASE FAMILY MEMBER"/>
    <property type="match status" value="1"/>
</dbReference>
<evidence type="ECO:0000259" key="3">
    <source>
        <dbReference type="SMART" id="SM00642"/>
    </source>
</evidence>
<feature type="domain" description="Glycosyl hydrolase family 13 catalytic" evidence="3">
    <location>
        <begin position="27"/>
        <end position="404"/>
    </location>
</feature>
<dbReference type="CDD" id="cd11338">
    <property type="entry name" value="AmyAc_CMD"/>
    <property type="match status" value="1"/>
</dbReference>